<evidence type="ECO:0000313" key="2">
    <source>
        <dbReference type="Proteomes" id="UP001140066"/>
    </source>
</evidence>
<organism evidence="1 2">
    <name type="scientific">Coemansia linderi</name>
    <dbReference type="NCBI Taxonomy" id="2663919"/>
    <lineage>
        <taxon>Eukaryota</taxon>
        <taxon>Fungi</taxon>
        <taxon>Fungi incertae sedis</taxon>
        <taxon>Zoopagomycota</taxon>
        <taxon>Kickxellomycotina</taxon>
        <taxon>Kickxellomycetes</taxon>
        <taxon>Kickxellales</taxon>
        <taxon>Kickxellaceae</taxon>
        <taxon>Coemansia</taxon>
    </lineage>
</organism>
<keyword evidence="1" id="KW-0808">Transferase</keyword>
<keyword evidence="2" id="KW-1185">Reference proteome</keyword>
<dbReference type="Proteomes" id="UP001140066">
    <property type="component" value="Unassembled WGS sequence"/>
</dbReference>
<feature type="non-terminal residue" evidence="1">
    <location>
        <position position="85"/>
    </location>
</feature>
<reference evidence="1" key="1">
    <citation type="submission" date="2022-07" db="EMBL/GenBank/DDBJ databases">
        <title>Phylogenomic reconstructions and comparative analyses of Kickxellomycotina fungi.</title>
        <authorList>
            <person name="Reynolds N.K."/>
            <person name="Stajich J.E."/>
            <person name="Barry K."/>
            <person name="Grigoriev I.V."/>
            <person name="Crous P."/>
            <person name="Smith M.E."/>
        </authorList>
    </citation>
    <scope>NUCLEOTIDE SEQUENCE</scope>
    <source>
        <strain evidence="1">BCRC 34191</strain>
    </source>
</reference>
<sequence length="85" mass="9490">MYSQVPLGECVPVSTRYAVSVSLPTWQDNVDYELGAPRVLERMVSGYPRFFIAKPIQALVELVKDRFALPNEAAMVFPSPACAER</sequence>
<dbReference type="EC" id="2.5.1.48" evidence="1"/>
<name>A0ACC1KID4_9FUNG</name>
<dbReference type="EMBL" id="JANBUK010000328">
    <property type="protein sequence ID" value="KAJ2790471.1"/>
    <property type="molecule type" value="Genomic_DNA"/>
</dbReference>
<evidence type="ECO:0000313" key="1">
    <source>
        <dbReference type="EMBL" id="KAJ2790471.1"/>
    </source>
</evidence>
<comment type="caution">
    <text evidence="1">The sequence shown here is derived from an EMBL/GenBank/DDBJ whole genome shotgun (WGS) entry which is preliminary data.</text>
</comment>
<accession>A0ACC1KID4</accession>
<protein>
    <submittedName>
        <fullName evidence="1">Cystathionine gamma-synthase</fullName>
        <ecNumber evidence="1">2.5.1.48</ecNumber>
    </submittedName>
</protein>
<proteinExistence type="predicted"/>
<gene>
    <name evidence="1" type="primary">STR2</name>
    <name evidence="1" type="ORF">GGI18_001777</name>
</gene>